<feature type="compositionally biased region" description="Basic residues" evidence="1">
    <location>
        <begin position="83"/>
        <end position="97"/>
    </location>
</feature>
<dbReference type="EMBL" id="JALJOQ010000017">
    <property type="protein sequence ID" value="KAK9809709.1"/>
    <property type="molecule type" value="Genomic_DNA"/>
</dbReference>
<reference evidence="3 4" key="1">
    <citation type="journal article" date="2024" name="Nat. Commun.">
        <title>Phylogenomics reveals the evolutionary origins of lichenization in chlorophyte algae.</title>
        <authorList>
            <person name="Puginier C."/>
            <person name="Libourel C."/>
            <person name="Otte J."/>
            <person name="Skaloud P."/>
            <person name="Haon M."/>
            <person name="Grisel S."/>
            <person name="Petersen M."/>
            <person name="Berrin J.G."/>
            <person name="Delaux P.M."/>
            <person name="Dal Grande F."/>
            <person name="Keller J."/>
        </authorList>
    </citation>
    <scope>NUCLEOTIDE SEQUENCE [LARGE SCALE GENOMIC DNA]</scope>
    <source>
        <strain evidence="3 4">SAG 2036</strain>
    </source>
</reference>
<feature type="region of interest" description="Disordered" evidence="1">
    <location>
        <begin position="37"/>
        <end position="104"/>
    </location>
</feature>
<organism evidence="3 4">
    <name type="scientific">Symbiochloris irregularis</name>
    <dbReference type="NCBI Taxonomy" id="706552"/>
    <lineage>
        <taxon>Eukaryota</taxon>
        <taxon>Viridiplantae</taxon>
        <taxon>Chlorophyta</taxon>
        <taxon>core chlorophytes</taxon>
        <taxon>Trebouxiophyceae</taxon>
        <taxon>Trebouxiales</taxon>
        <taxon>Trebouxiaceae</taxon>
        <taxon>Symbiochloris</taxon>
    </lineage>
</organism>
<feature type="compositionally biased region" description="Polar residues" evidence="1">
    <location>
        <begin position="37"/>
        <end position="50"/>
    </location>
</feature>
<dbReference type="AlphaFoldDB" id="A0AAW1PJE7"/>
<feature type="domain" description="Heterogeneous nuclear ribonucleoprotein Q acidic" evidence="2">
    <location>
        <begin position="106"/>
        <end position="168"/>
    </location>
</feature>
<accession>A0AAW1PJE7</accession>
<keyword evidence="4" id="KW-1185">Reference proteome</keyword>
<gene>
    <name evidence="3" type="ORF">WJX73_008415</name>
</gene>
<sequence length="344" mass="38057">MLAPHSGRAQHCSQHTVLKARTATDTEQTHTLCQAITHSLESQMPATRSRSLSRERSPKARHPSRSGSRSPQRRGNSRSPSKSPRRSYSRGRSRSRSRPAAGDWKSTLDKLIDRKYIAEGELDNATMATLEGLPADMADASVARFSEANFARVSNKSGFLMGIIRSVQRDGPEGGSDGFDLLPRAVRHRMDDLIADGRLAKGDIDGRMAKSLSDLPTNLALEAIEKFAVANLDTVRSKTGFLMGIIKRIQQEAYPPRYGGGGYGGGYGAPAYGGGGRYRDDYDRYGGGGGYGDRYGGGHRGYDDRYGGGRPIWWWWLQRSVLRVRRYNVRNHIQLARLFHTKSP</sequence>
<proteinExistence type="predicted"/>
<evidence type="ECO:0000313" key="4">
    <source>
        <dbReference type="Proteomes" id="UP001465755"/>
    </source>
</evidence>
<evidence type="ECO:0000256" key="1">
    <source>
        <dbReference type="SAM" id="MobiDB-lite"/>
    </source>
</evidence>
<dbReference type="Proteomes" id="UP001465755">
    <property type="component" value="Unassembled WGS sequence"/>
</dbReference>
<name>A0AAW1PJE7_9CHLO</name>
<dbReference type="CDD" id="cd21039">
    <property type="entry name" value="NURR"/>
    <property type="match status" value="2"/>
</dbReference>
<dbReference type="Pfam" id="PF18360">
    <property type="entry name" value="hnRNP_Q_AcD"/>
    <property type="match status" value="2"/>
</dbReference>
<comment type="caution">
    <text evidence="3">The sequence shown here is derived from an EMBL/GenBank/DDBJ whole genome shotgun (WGS) entry which is preliminary data.</text>
</comment>
<evidence type="ECO:0000313" key="3">
    <source>
        <dbReference type="EMBL" id="KAK9809709.1"/>
    </source>
</evidence>
<evidence type="ECO:0000259" key="2">
    <source>
        <dbReference type="Pfam" id="PF18360"/>
    </source>
</evidence>
<protein>
    <recommendedName>
        <fullName evidence="2">Heterogeneous nuclear ribonucleoprotein Q acidic domain-containing protein</fullName>
    </recommendedName>
</protein>
<feature type="domain" description="Heterogeneous nuclear ribonucleoprotein Q acidic" evidence="2">
    <location>
        <begin position="182"/>
        <end position="250"/>
    </location>
</feature>
<dbReference type="InterPro" id="IPR041337">
    <property type="entry name" value="hnRNP_Q_AcD"/>
</dbReference>